<proteinExistence type="predicted"/>
<keyword evidence="2" id="KW-1185">Reference proteome</keyword>
<dbReference type="Proteomes" id="UP000280834">
    <property type="component" value="Unassembled WGS sequence"/>
</dbReference>
<name>A0A3P7W5W9_9BILA</name>
<accession>A0A3P7W5W9</accession>
<evidence type="ECO:0000313" key="1">
    <source>
        <dbReference type="EMBL" id="VDO42187.1"/>
    </source>
</evidence>
<organism evidence="1 2">
    <name type="scientific">Brugia timori</name>
    <dbReference type="NCBI Taxonomy" id="42155"/>
    <lineage>
        <taxon>Eukaryota</taxon>
        <taxon>Metazoa</taxon>
        <taxon>Ecdysozoa</taxon>
        <taxon>Nematoda</taxon>
        <taxon>Chromadorea</taxon>
        <taxon>Rhabditida</taxon>
        <taxon>Spirurina</taxon>
        <taxon>Spiruromorpha</taxon>
        <taxon>Filarioidea</taxon>
        <taxon>Onchocercidae</taxon>
        <taxon>Brugia</taxon>
    </lineage>
</organism>
<dbReference type="EMBL" id="UZAG01019048">
    <property type="protein sequence ID" value="VDO42187.1"/>
    <property type="molecule type" value="Genomic_DNA"/>
</dbReference>
<evidence type="ECO:0000313" key="2">
    <source>
        <dbReference type="Proteomes" id="UP000280834"/>
    </source>
</evidence>
<reference evidence="1 2" key="1">
    <citation type="submission" date="2018-11" db="EMBL/GenBank/DDBJ databases">
        <authorList>
            <consortium name="Pathogen Informatics"/>
        </authorList>
    </citation>
    <scope>NUCLEOTIDE SEQUENCE [LARGE SCALE GENOMIC DNA]</scope>
</reference>
<protein>
    <submittedName>
        <fullName evidence="1">Uncharacterized protein</fullName>
    </submittedName>
</protein>
<sequence>MKYLFSFALSSYDFFNALLLLLCIFQTESAKIFSVISSC</sequence>
<gene>
    <name evidence="1" type="ORF">BTMF_LOCUS12305</name>
</gene>
<dbReference type="AlphaFoldDB" id="A0A3P7W5W9"/>